<dbReference type="InterPro" id="IPR029063">
    <property type="entry name" value="SAM-dependent_MTases_sf"/>
</dbReference>
<dbReference type="CDD" id="cd02440">
    <property type="entry name" value="AdoMet_MTases"/>
    <property type="match status" value="1"/>
</dbReference>
<dbReference type="Pfam" id="PF05175">
    <property type="entry name" value="MTS"/>
    <property type="match status" value="1"/>
</dbReference>
<dbReference type="GO" id="GO:0008757">
    <property type="term" value="F:S-adenosylmethionine-dependent methyltransferase activity"/>
    <property type="evidence" value="ECO:0007669"/>
    <property type="project" value="UniProtKB-ARBA"/>
</dbReference>
<keyword evidence="2" id="KW-0808">Transferase</keyword>
<accession>K1R6B5</accession>
<dbReference type="SUPFAM" id="SSF53335">
    <property type="entry name" value="S-adenosyl-L-methionine-dependent methyltransferases"/>
    <property type="match status" value="1"/>
</dbReference>
<name>K1R6B5_9ZZZZ</name>
<dbReference type="PANTHER" id="PTHR47739">
    <property type="entry name" value="TRNA1(VAL) (ADENINE(37)-N6)-METHYLTRANSFERASE"/>
    <property type="match status" value="1"/>
</dbReference>
<organism evidence="2">
    <name type="scientific">human gut metagenome</name>
    <dbReference type="NCBI Taxonomy" id="408170"/>
    <lineage>
        <taxon>unclassified sequences</taxon>
        <taxon>metagenomes</taxon>
        <taxon>organismal metagenomes</taxon>
    </lineage>
</organism>
<dbReference type="PROSITE" id="PS00092">
    <property type="entry name" value="N6_MTASE"/>
    <property type="match status" value="1"/>
</dbReference>
<feature type="domain" description="Methyltransferase small" evidence="1">
    <location>
        <begin position="27"/>
        <end position="121"/>
    </location>
</feature>
<reference evidence="2" key="1">
    <citation type="journal article" date="2013" name="Environ. Microbiol.">
        <title>Microbiota from the distal guts of lean and obese adolescents exhibit partial functional redundancy besides clear differences in community structure.</title>
        <authorList>
            <person name="Ferrer M."/>
            <person name="Ruiz A."/>
            <person name="Lanza F."/>
            <person name="Haange S.B."/>
            <person name="Oberbach A."/>
            <person name="Till H."/>
            <person name="Bargiela R."/>
            <person name="Campoy C."/>
            <person name="Segura M.T."/>
            <person name="Richter M."/>
            <person name="von Bergen M."/>
            <person name="Seifert J."/>
            <person name="Suarez A."/>
        </authorList>
    </citation>
    <scope>NUCLEOTIDE SEQUENCE</scope>
</reference>
<dbReference type="GO" id="GO:0003676">
    <property type="term" value="F:nucleic acid binding"/>
    <property type="evidence" value="ECO:0007669"/>
    <property type="project" value="InterPro"/>
</dbReference>
<dbReference type="Gene3D" id="3.40.50.150">
    <property type="entry name" value="Vaccinia Virus protein VP39"/>
    <property type="match status" value="1"/>
</dbReference>
<dbReference type="EMBL" id="AJWZ01011633">
    <property type="protein sequence ID" value="EKC44532.1"/>
    <property type="molecule type" value="Genomic_DNA"/>
</dbReference>
<evidence type="ECO:0000313" key="2">
    <source>
        <dbReference type="EMBL" id="EKC44532.1"/>
    </source>
</evidence>
<feature type="non-terminal residue" evidence="2">
    <location>
        <position position="175"/>
    </location>
</feature>
<dbReference type="GO" id="GO:0032259">
    <property type="term" value="P:methylation"/>
    <property type="evidence" value="ECO:0007669"/>
    <property type="project" value="UniProtKB-KW"/>
</dbReference>
<keyword evidence="2" id="KW-0489">Methyltransferase</keyword>
<protein>
    <submittedName>
        <fullName evidence="2">O-methyltransferase</fullName>
    </submittedName>
</protein>
<comment type="caution">
    <text evidence="2">The sequence shown here is derived from an EMBL/GenBank/DDBJ whole genome shotgun (WGS) entry which is preliminary data.</text>
</comment>
<sequence>MNNKHLEPLGSGIKIYVSDSYRFSTDTILLADFSKQIGAKKCVDLGTGCGTIPLLWYKNNNRLDITAVEIQENACKLFSQSLEYNNLQDKIRIVNSDLNKLDGALPLGSFDLVACNPPYKISGGGITNPENAKLVARHESECTLDDVCLCGSSLFAVWRTALHLSAPRKTCRCNG</sequence>
<dbReference type="PANTHER" id="PTHR47739:SF1">
    <property type="entry name" value="TRNA1(VAL) (ADENINE(37)-N6)-METHYLTRANSFERASE"/>
    <property type="match status" value="1"/>
</dbReference>
<dbReference type="InterPro" id="IPR050210">
    <property type="entry name" value="tRNA_Adenine-N(6)_MTase"/>
</dbReference>
<dbReference type="InterPro" id="IPR002052">
    <property type="entry name" value="DNA_methylase_N6_adenine_CS"/>
</dbReference>
<dbReference type="AlphaFoldDB" id="K1R6B5"/>
<evidence type="ECO:0000259" key="1">
    <source>
        <dbReference type="Pfam" id="PF05175"/>
    </source>
</evidence>
<proteinExistence type="predicted"/>
<gene>
    <name evidence="2" type="ORF">OBE_17429</name>
</gene>
<dbReference type="InterPro" id="IPR007848">
    <property type="entry name" value="Small_mtfrase_dom"/>
</dbReference>